<feature type="transmembrane region" description="Helical" evidence="1">
    <location>
        <begin position="387"/>
        <end position="405"/>
    </location>
</feature>
<feature type="transmembrane region" description="Helical" evidence="1">
    <location>
        <begin position="355"/>
        <end position="375"/>
    </location>
</feature>
<dbReference type="RefSeq" id="WP_145341088.1">
    <property type="nucleotide sequence ID" value="NZ_SMLY01000086.1"/>
</dbReference>
<dbReference type="AlphaFoldDB" id="A0A562T8Y6"/>
<keyword evidence="3" id="KW-1185">Reference proteome</keyword>
<name>A0A562T8Y6_9HYPH</name>
<feature type="transmembrane region" description="Helical" evidence="1">
    <location>
        <begin position="239"/>
        <end position="260"/>
    </location>
</feature>
<feature type="transmembrane region" description="Helical" evidence="1">
    <location>
        <begin position="142"/>
        <end position="160"/>
    </location>
</feature>
<evidence type="ECO:0000313" key="3">
    <source>
        <dbReference type="Proteomes" id="UP000320593"/>
    </source>
</evidence>
<accession>A0A562T8Y6</accession>
<dbReference type="EMBL" id="VLLF01000002">
    <property type="protein sequence ID" value="TWI90039.1"/>
    <property type="molecule type" value="Genomic_DNA"/>
</dbReference>
<proteinExistence type="predicted"/>
<sequence>MPSEGTAPAARSASGTRAIALITAIFGAAFYAVFASGAFSPPGTAFFGHDIYDYYYRAVLDGRLDLPIRVLRLEGHYTPDGTGFLYHGLAPLMTRFAFGWAFPFGSFSMAAFSIWFWAVLGTAFYHAAFLKAGHAHFSKNPGHGYVIGLLLWFAGPGLLLSSNPGLYNEPISVAFAMTACVVFLWVRYVAARVFGWQSLILMALCAGLSVHARPNIAIGLYAVTLFAILIVLRSDLKRGVLPAVIALGILGLFGSGYVLINALKFGSPVTTHGSFTSGEVQQGFAYWGLEDENSERARGFNEHGRFNPLRVIPNGLIYTFDLPQSLPPFKEAGRKIRNLYADTTQPLYGFVRFEVPRIGIAYLWPGFLLLGAFALRTPRSEFTRYAPLMAGLFLTLLLTLSYATITLRYRVDLWPFIAVIALLGLAGLNHSTLSAGWNRFAGFALGLCAMLGISATALAALIMQIRLTETDIMSRWDFETCVELVVERGFSQERSETLCALPS</sequence>
<feature type="transmembrane region" description="Helical" evidence="1">
    <location>
        <begin position="216"/>
        <end position="232"/>
    </location>
</feature>
<organism evidence="2 3">
    <name type="scientific">Roseibium hamelinense</name>
    <dbReference type="NCBI Taxonomy" id="150831"/>
    <lineage>
        <taxon>Bacteria</taxon>
        <taxon>Pseudomonadati</taxon>
        <taxon>Pseudomonadota</taxon>
        <taxon>Alphaproteobacteria</taxon>
        <taxon>Hyphomicrobiales</taxon>
        <taxon>Stappiaceae</taxon>
        <taxon>Roseibium</taxon>
    </lineage>
</organism>
<comment type="caution">
    <text evidence="2">The sequence shown here is derived from an EMBL/GenBank/DDBJ whole genome shotgun (WGS) entry which is preliminary data.</text>
</comment>
<reference evidence="2 3" key="1">
    <citation type="submission" date="2019-07" db="EMBL/GenBank/DDBJ databases">
        <title>Genomic Encyclopedia of Archaeal and Bacterial Type Strains, Phase II (KMG-II): from individual species to whole genera.</title>
        <authorList>
            <person name="Goeker M."/>
        </authorList>
    </citation>
    <scope>NUCLEOTIDE SEQUENCE [LARGE SCALE GENOMIC DNA]</scope>
    <source>
        <strain evidence="2 3">ATCC BAA-252</strain>
    </source>
</reference>
<feature type="transmembrane region" description="Helical" evidence="1">
    <location>
        <begin position="18"/>
        <end position="39"/>
    </location>
</feature>
<gene>
    <name evidence="2" type="ORF">JM93_01015</name>
</gene>
<keyword evidence="1" id="KW-0472">Membrane</keyword>
<evidence type="ECO:0000256" key="1">
    <source>
        <dbReference type="SAM" id="Phobius"/>
    </source>
</evidence>
<feature type="transmembrane region" description="Helical" evidence="1">
    <location>
        <begin position="100"/>
        <end position="130"/>
    </location>
</feature>
<evidence type="ECO:0008006" key="4">
    <source>
        <dbReference type="Google" id="ProtNLM"/>
    </source>
</evidence>
<dbReference type="Proteomes" id="UP000320593">
    <property type="component" value="Unassembled WGS sequence"/>
</dbReference>
<keyword evidence="1" id="KW-0812">Transmembrane</keyword>
<feature type="transmembrane region" description="Helical" evidence="1">
    <location>
        <begin position="440"/>
        <end position="463"/>
    </location>
</feature>
<feature type="transmembrane region" description="Helical" evidence="1">
    <location>
        <begin position="166"/>
        <end position="186"/>
    </location>
</feature>
<feature type="transmembrane region" description="Helical" evidence="1">
    <location>
        <begin position="411"/>
        <end position="428"/>
    </location>
</feature>
<evidence type="ECO:0000313" key="2">
    <source>
        <dbReference type="EMBL" id="TWI90039.1"/>
    </source>
</evidence>
<keyword evidence="1" id="KW-1133">Transmembrane helix</keyword>
<dbReference type="OrthoDB" id="7842542at2"/>
<protein>
    <recommendedName>
        <fullName evidence="4">Dolichyl-phosphate-mannose-protein mannosyltransferase</fullName>
    </recommendedName>
</protein>